<dbReference type="InterPro" id="IPR041657">
    <property type="entry name" value="HTH_17"/>
</dbReference>
<dbReference type="EMBL" id="CP082781">
    <property type="protein sequence ID" value="UGS26352.1"/>
    <property type="molecule type" value="Genomic_DNA"/>
</dbReference>
<evidence type="ECO:0000313" key="2">
    <source>
        <dbReference type="EMBL" id="UGS26352.1"/>
    </source>
</evidence>
<dbReference type="Pfam" id="PF12728">
    <property type="entry name" value="HTH_17"/>
    <property type="match status" value="1"/>
</dbReference>
<organism evidence="2 3">
    <name type="scientific">Microbacterium resistens</name>
    <dbReference type="NCBI Taxonomy" id="156977"/>
    <lineage>
        <taxon>Bacteria</taxon>
        <taxon>Bacillati</taxon>
        <taxon>Actinomycetota</taxon>
        <taxon>Actinomycetes</taxon>
        <taxon>Micrococcales</taxon>
        <taxon>Microbacteriaceae</taxon>
        <taxon>Microbacterium</taxon>
    </lineage>
</organism>
<dbReference type="SUPFAM" id="SSF46955">
    <property type="entry name" value="Putative DNA-binding domain"/>
    <property type="match status" value="1"/>
</dbReference>
<keyword evidence="3" id="KW-1185">Reference proteome</keyword>
<proteinExistence type="predicted"/>
<gene>
    <name evidence="2" type="ORF">K8F61_17255</name>
</gene>
<reference evidence="2 3" key="1">
    <citation type="submission" date="2023-01" db="EMBL/GenBank/DDBJ databases">
        <title>Characterization of estradiol degrading bacteria Microbacterium sp. MZT7 and reveal degrading genes through genome analysis.</title>
        <authorList>
            <person name="Hao P."/>
            <person name="Gao Y."/>
        </authorList>
    </citation>
    <scope>NUCLEOTIDE SEQUENCE [LARGE SCALE GENOMIC DNA]</scope>
    <source>
        <strain evidence="2 3">MZT7</strain>
    </source>
</reference>
<evidence type="ECO:0000259" key="1">
    <source>
        <dbReference type="Pfam" id="PF12728"/>
    </source>
</evidence>
<feature type="domain" description="Helix-turn-helix" evidence="1">
    <location>
        <begin position="12"/>
        <end position="40"/>
    </location>
</feature>
<evidence type="ECO:0000313" key="3">
    <source>
        <dbReference type="Proteomes" id="UP001199642"/>
    </source>
</evidence>
<dbReference type="GO" id="GO:0003677">
    <property type="term" value="F:DNA binding"/>
    <property type="evidence" value="ECO:0007669"/>
    <property type="project" value="UniProtKB-KW"/>
</dbReference>
<keyword evidence="2" id="KW-0238">DNA-binding</keyword>
<dbReference type="InterPro" id="IPR010093">
    <property type="entry name" value="SinI_DNA-bd"/>
</dbReference>
<protein>
    <submittedName>
        <fullName evidence="2">Excisionase family DNA-binding protein</fullName>
    </submittedName>
</protein>
<dbReference type="Proteomes" id="UP001199642">
    <property type="component" value="Chromosome"/>
</dbReference>
<dbReference type="NCBIfam" id="TIGR01764">
    <property type="entry name" value="excise"/>
    <property type="match status" value="1"/>
</dbReference>
<accession>A0ABY3RRC4</accession>
<dbReference type="RefSeq" id="WP_231820069.1">
    <property type="nucleotide sequence ID" value="NZ_CP082781.1"/>
</dbReference>
<sequence>MTVPRVIQKRELTVAEAAVATGKSVDTIYRWIRNGKLRATETAEGMTVRTDRLLEVAGSVRSGRPRVGVDKNSQIMQR</sequence>
<name>A0ABY3RRC4_9MICO</name>
<dbReference type="InterPro" id="IPR009061">
    <property type="entry name" value="DNA-bd_dom_put_sf"/>
</dbReference>